<gene>
    <name evidence="1" type="ORF">QG37_01790</name>
</gene>
<name>A0A0L0P3H3_CANAR</name>
<sequence length="45" mass="4966">MLENNLDALATFKLLLATRAKVGIGSILWRFDGEVQALVVRFFGA</sequence>
<comment type="caution">
    <text evidence="1">The sequence shown here is derived from an EMBL/GenBank/DDBJ whole genome shotgun (WGS) entry which is preliminary data.</text>
</comment>
<evidence type="ECO:0000313" key="1">
    <source>
        <dbReference type="EMBL" id="KNE00918.1"/>
    </source>
</evidence>
<accession>A0A0L0P3H3</accession>
<proteinExistence type="predicted"/>
<organism evidence="1 2">
    <name type="scientific">Candidozyma auris</name>
    <name type="common">Yeast</name>
    <name type="synonym">Candida auris</name>
    <dbReference type="NCBI Taxonomy" id="498019"/>
    <lineage>
        <taxon>Eukaryota</taxon>
        <taxon>Fungi</taxon>
        <taxon>Dikarya</taxon>
        <taxon>Ascomycota</taxon>
        <taxon>Saccharomycotina</taxon>
        <taxon>Pichiomycetes</taxon>
        <taxon>Metschnikowiaceae</taxon>
        <taxon>Candidozyma</taxon>
    </lineage>
</organism>
<dbReference type="VEuPathDB" id="FungiDB:QG37_01790"/>
<evidence type="ECO:0000313" key="2">
    <source>
        <dbReference type="Proteomes" id="UP000037122"/>
    </source>
</evidence>
<protein>
    <submittedName>
        <fullName evidence="1">Uncharacterized protein</fullName>
    </submittedName>
</protein>
<dbReference type="Proteomes" id="UP000037122">
    <property type="component" value="Unassembled WGS sequence"/>
</dbReference>
<reference evidence="2" key="1">
    <citation type="journal article" date="2015" name="BMC Genomics">
        <title>Draft genome of a commonly misdiagnosed multidrug resistant pathogen Candida auris.</title>
        <authorList>
            <person name="Chatterjee S."/>
            <person name="Alampalli S.V."/>
            <person name="Nageshan R.K."/>
            <person name="Chettiar S.T."/>
            <person name="Joshi S."/>
            <person name="Tatu U.S."/>
        </authorList>
    </citation>
    <scope>NUCLEOTIDE SEQUENCE [LARGE SCALE GENOMIC DNA]</scope>
    <source>
        <strain evidence="2">6684</strain>
    </source>
</reference>
<dbReference type="AlphaFoldDB" id="A0A0L0P3H3"/>
<dbReference type="EMBL" id="LGST01000016">
    <property type="protein sequence ID" value="KNE00918.1"/>
    <property type="molecule type" value="Genomic_DNA"/>
</dbReference>